<dbReference type="Gene3D" id="3.40.50.300">
    <property type="entry name" value="P-loop containing nucleotide triphosphate hydrolases"/>
    <property type="match status" value="1"/>
</dbReference>
<proteinExistence type="predicted"/>
<dbReference type="Pfam" id="PF00536">
    <property type="entry name" value="SAM_1"/>
    <property type="match status" value="1"/>
</dbReference>
<evidence type="ECO:0000256" key="1">
    <source>
        <dbReference type="ARBA" id="ARBA00022741"/>
    </source>
</evidence>
<dbReference type="SUPFAM" id="SSF47769">
    <property type="entry name" value="SAM/Pointed domain"/>
    <property type="match status" value="1"/>
</dbReference>
<dbReference type="PANTHER" id="PTHR16305:SF28">
    <property type="entry name" value="GUANYLATE CYCLASE DOMAIN-CONTAINING PROTEIN"/>
    <property type="match status" value="1"/>
</dbReference>
<evidence type="ECO:0000259" key="4">
    <source>
        <dbReference type="PROSITE" id="PS50125"/>
    </source>
</evidence>
<evidence type="ECO:0000259" key="3">
    <source>
        <dbReference type="PROSITE" id="PS50105"/>
    </source>
</evidence>
<dbReference type="InterPro" id="IPR011990">
    <property type="entry name" value="TPR-like_helical_dom_sf"/>
</dbReference>
<dbReference type="Pfam" id="PF00211">
    <property type="entry name" value="Guanylate_cyc"/>
    <property type="match status" value="1"/>
</dbReference>
<dbReference type="CDD" id="cd09487">
    <property type="entry name" value="SAM_superfamily"/>
    <property type="match status" value="1"/>
</dbReference>
<dbReference type="InterPro" id="IPR029787">
    <property type="entry name" value="Nucleotide_cyclase"/>
</dbReference>
<dbReference type="Proteomes" id="UP000297700">
    <property type="component" value="Unassembled WGS sequence"/>
</dbReference>
<dbReference type="AlphaFoldDB" id="A0A4Y9NJK2"/>
<feature type="domain" description="SAM" evidence="3">
    <location>
        <begin position="1"/>
        <end position="63"/>
    </location>
</feature>
<dbReference type="GO" id="GO:0035556">
    <property type="term" value="P:intracellular signal transduction"/>
    <property type="evidence" value="ECO:0007669"/>
    <property type="project" value="InterPro"/>
</dbReference>
<dbReference type="GO" id="GO:0004016">
    <property type="term" value="F:adenylate cyclase activity"/>
    <property type="evidence" value="ECO:0007669"/>
    <property type="project" value="TreeGrafter"/>
</dbReference>
<comment type="caution">
    <text evidence="6">The sequence shown here is derived from an EMBL/GenBank/DDBJ whole genome shotgun (WGS) entry which is preliminary data.</text>
</comment>
<dbReference type="SUPFAM" id="SSF55073">
    <property type="entry name" value="Nucleotide cyclase"/>
    <property type="match status" value="1"/>
</dbReference>
<feature type="domain" description="EAL" evidence="5">
    <location>
        <begin position="1"/>
        <end position="112"/>
    </location>
</feature>
<sequence length="1111" mass="122173">MSHDVRAWLEDLGLGRFAETFAENGIDLDLLSELNNEDLKDLGITRLADRKRLLKAIAGLMRATHLTAIPSPSTSEGERRQLTVMFCDLVDSTALSSTLDPEQMRDLLLAYQATCALVIDRYDGHLAKYLGDGLLVYFGLPRAHEDDAQRAVSAGLDIVEAIALLNRDLFRKVGVELAVRLGVHTGLVVAGEMGAVGAREEMAIVGETPNVAARLQSLAAPNALVISSSTQRLVGGLFSYEDMGVHQLKGVARPMQAWRVTGERLTESRFEALHPGRPFPLIGREEEVNFLLRRWERANQGDGQVVLLCGEPGIGKSRIAEALIERIADLPHIRLRCQCSAYFATSALYPFARQFVQAAGFLPTDPPAIKLNKLKQVLAESGQAVPEIASLFAGLLSIPVASHYPRLELTAESLKQRTVTALVDRVLGLAARKPVLIVVEDAHWIDPSSADVVAAAMDRVRDSRVLILITYRPDYIPPWSGPHLTMLTLNRLGHSQAADMIGALAAAKAPPAEIIQQIIAKADGVPLFIEELTKAVLEAGLADDETGCERSGELRLSVPMTLQDALVARLDRTAGTKEVAQVAAVLGREFSEALLTAVFPPNRDALTEALDALVQAGLLLRRGSPPQTNYVFKHALVQDAAYGTLLLTSRQQLHAHTADVLERQFPEIAEAQPELLAHHCAAAGLYDRAISYWQRSATRARERSNYVEAEQVLTAAVALVPQLSEEARKRTELDLQMALGAVYRAIRGSGSPQTELTYRRARALCEEVGDADRLLEVIYGQFVGAFNRPKLHDAERYAREFMEIAQQDHNASALKVAEYLIGSTAFLLGDLVRARQHLEDSLRLDSADRMHVNRYSHGQYPTFPLTYLAWTMFALGFPTQGQTLAGEAIAVARDRSEFYYAMALSNDCYLHHMCGDCTAVETNIATLVDLAAKRGIVVFHAVARLFEGWTRAIRGAPEDGIDLMHDALARIAATEQKVEHPYKRSILAETCLRAGQWSEAEKQLDEALRLVRSTDERWYEAELHRLAAELALAKGDSVSAELKFERALTLSTAQSARMWELRAATGLARLWREAGRINEARNLLAPVLGSFTEGLDTRDFIEAKAILDEVT</sequence>
<dbReference type="Gene3D" id="3.30.70.1230">
    <property type="entry name" value="Nucleotide cyclase"/>
    <property type="match status" value="1"/>
</dbReference>
<dbReference type="SUPFAM" id="SSF52540">
    <property type="entry name" value="P-loop containing nucleoside triphosphate hydrolases"/>
    <property type="match status" value="1"/>
</dbReference>
<evidence type="ECO:0000256" key="2">
    <source>
        <dbReference type="ARBA" id="ARBA00022840"/>
    </source>
</evidence>
<dbReference type="SMART" id="SM00044">
    <property type="entry name" value="CYCc"/>
    <property type="match status" value="1"/>
</dbReference>
<gene>
    <name evidence="6" type="ORF">E4K64_38420</name>
</gene>
<dbReference type="InterPro" id="IPR013761">
    <property type="entry name" value="SAM/pointed_sf"/>
</dbReference>
<dbReference type="PROSITE" id="PS50883">
    <property type="entry name" value="EAL"/>
    <property type="match status" value="1"/>
</dbReference>
<dbReference type="CDD" id="cd07302">
    <property type="entry name" value="CHD"/>
    <property type="match status" value="1"/>
</dbReference>
<keyword evidence="1" id="KW-0547">Nucleotide-binding</keyword>
<name>A0A4Y9NJK2_9BRAD</name>
<dbReference type="GO" id="GO:0005737">
    <property type="term" value="C:cytoplasm"/>
    <property type="evidence" value="ECO:0007669"/>
    <property type="project" value="TreeGrafter"/>
</dbReference>
<evidence type="ECO:0000259" key="5">
    <source>
        <dbReference type="PROSITE" id="PS50883"/>
    </source>
</evidence>
<evidence type="ECO:0000313" key="6">
    <source>
        <dbReference type="EMBL" id="TFV67428.1"/>
    </source>
</evidence>
<dbReference type="InterPro" id="IPR041664">
    <property type="entry name" value="AAA_16"/>
</dbReference>
<dbReference type="RefSeq" id="WP_135167577.1">
    <property type="nucleotide sequence ID" value="NZ_SPQS01000059.1"/>
</dbReference>
<accession>A0A4Y9NJK2</accession>
<dbReference type="Pfam" id="PF13191">
    <property type="entry name" value="AAA_16"/>
    <property type="match status" value="1"/>
</dbReference>
<dbReference type="EMBL" id="SPQS01000059">
    <property type="protein sequence ID" value="TFV67428.1"/>
    <property type="molecule type" value="Genomic_DNA"/>
</dbReference>
<dbReference type="InterPro" id="IPR001054">
    <property type="entry name" value="A/G_cyclase"/>
</dbReference>
<organism evidence="6 7">
    <name type="scientific">Bradyrhizobium frederickii</name>
    <dbReference type="NCBI Taxonomy" id="2560054"/>
    <lineage>
        <taxon>Bacteria</taxon>
        <taxon>Pseudomonadati</taxon>
        <taxon>Pseudomonadota</taxon>
        <taxon>Alphaproteobacteria</taxon>
        <taxon>Hyphomicrobiales</taxon>
        <taxon>Nitrobacteraceae</taxon>
        <taxon>Bradyrhizobium</taxon>
    </lineage>
</organism>
<dbReference type="GO" id="GO:0009190">
    <property type="term" value="P:cyclic nucleotide biosynthetic process"/>
    <property type="evidence" value="ECO:0007669"/>
    <property type="project" value="InterPro"/>
</dbReference>
<dbReference type="PROSITE" id="PS50125">
    <property type="entry name" value="GUANYLATE_CYCLASE_2"/>
    <property type="match status" value="1"/>
</dbReference>
<dbReference type="InterPro" id="IPR001660">
    <property type="entry name" value="SAM"/>
</dbReference>
<dbReference type="GO" id="GO:0005524">
    <property type="term" value="F:ATP binding"/>
    <property type="evidence" value="ECO:0007669"/>
    <property type="project" value="UniProtKB-KW"/>
</dbReference>
<dbReference type="Gene3D" id="1.25.40.10">
    <property type="entry name" value="Tetratricopeptide repeat domain"/>
    <property type="match status" value="2"/>
</dbReference>
<dbReference type="InterPro" id="IPR001633">
    <property type="entry name" value="EAL_dom"/>
</dbReference>
<keyword evidence="2" id="KW-0067">ATP-binding</keyword>
<evidence type="ECO:0000313" key="7">
    <source>
        <dbReference type="Proteomes" id="UP000297700"/>
    </source>
</evidence>
<dbReference type="PANTHER" id="PTHR16305">
    <property type="entry name" value="TESTICULAR SOLUBLE ADENYLYL CYCLASE"/>
    <property type="match status" value="1"/>
</dbReference>
<dbReference type="Gene3D" id="1.10.150.50">
    <property type="entry name" value="Transcription Factor, Ets-1"/>
    <property type="match status" value="1"/>
</dbReference>
<dbReference type="PROSITE" id="PS50105">
    <property type="entry name" value="SAM_DOMAIN"/>
    <property type="match status" value="1"/>
</dbReference>
<dbReference type="SMART" id="SM00454">
    <property type="entry name" value="SAM"/>
    <property type="match status" value="1"/>
</dbReference>
<dbReference type="SUPFAM" id="SSF48452">
    <property type="entry name" value="TPR-like"/>
    <property type="match status" value="1"/>
</dbReference>
<dbReference type="InterPro" id="IPR027417">
    <property type="entry name" value="P-loop_NTPase"/>
</dbReference>
<feature type="domain" description="Guanylate cyclase" evidence="4">
    <location>
        <begin position="83"/>
        <end position="216"/>
    </location>
</feature>
<reference evidence="6 7" key="1">
    <citation type="submission" date="2019-03" db="EMBL/GenBank/DDBJ databases">
        <title>Bradyrhizobium strains diversity.</title>
        <authorList>
            <person name="Urquiaga M.C.O."/>
            <person name="Hungria M."/>
            <person name="Delamuta J.R.M."/>
            <person name="Klepa M.S."/>
        </authorList>
    </citation>
    <scope>NUCLEOTIDE SEQUENCE [LARGE SCALE GENOMIC DNA]</scope>
    <source>
        <strain evidence="6 7">CNPSo 3426</strain>
    </source>
</reference>
<protein>
    <submittedName>
        <fullName evidence="6">Adenylate cyclase</fullName>
    </submittedName>
</protein>